<dbReference type="Gene3D" id="1.10.1740.10">
    <property type="match status" value="1"/>
</dbReference>
<keyword evidence="3" id="KW-0731">Sigma factor</keyword>
<dbReference type="PATRIC" id="fig|926556.3.peg.4791"/>
<dbReference type="OrthoDB" id="1097528at2"/>
<dbReference type="RefSeq" id="WP_015268229.1">
    <property type="nucleotide sequence ID" value="NC_019904.1"/>
</dbReference>
<dbReference type="Pfam" id="PF04542">
    <property type="entry name" value="Sigma70_r2"/>
    <property type="match status" value="1"/>
</dbReference>
<dbReference type="InterPro" id="IPR014327">
    <property type="entry name" value="RNA_pol_sigma70_bacteroid"/>
</dbReference>
<name>L0G588_ECHVK</name>
<evidence type="ECO:0000256" key="3">
    <source>
        <dbReference type="ARBA" id="ARBA00023082"/>
    </source>
</evidence>
<feature type="domain" description="RNA polymerase sigma factor 70 region 4 type 2" evidence="6">
    <location>
        <begin position="122"/>
        <end position="166"/>
    </location>
</feature>
<dbReference type="Proteomes" id="UP000010796">
    <property type="component" value="Chromosome"/>
</dbReference>
<dbReference type="NCBIfam" id="TIGR02985">
    <property type="entry name" value="Sig70_bacteroi1"/>
    <property type="match status" value="1"/>
</dbReference>
<dbReference type="InterPro" id="IPR039425">
    <property type="entry name" value="RNA_pol_sigma-70-like"/>
</dbReference>
<sequence>MSIDAADVLAKLRHGDSEAFNAVYALYWKKLYFHAYKRVGTAELAEDMVQDVFFQFWLKRASLVITKSIESYLMGMLKNKILMHFREKYAASEKYDELVRHLSVHDSDTERRIDYGDLLSHVDELIERLPEQSKHVFRLSRKEFLSNMEIADRLQISVKTVEYHIHYSLTYLRDHCPDYVLTMVFSSFLFA</sequence>
<dbReference type="EMBL" id="CP003346">
    <property type="protein sequence ID" value="AGA80707.1"/>
    <property type="molecule type" value="Genomic_DNA"/>
</dbReference>
<evidence type="ECO:0000313" key="8">
    <source>
        <dbReference type="Proteomes" id="UP000010796"/>
    </source>
</evidence>
<evidence type="ECO:0000256" key="1">
    <source>
        <dbReference type="ARBA" id="ARBA00010641"/>
    </source>
</evidence>
<dbReference type="InterPro" id="IPR013325">
    <property type="entry name" value="RNA_pol_sigma_r2"/>
</dbReference>
<dbReference type="KEGG" id="evi:Echvi_4534"/>
<dbReference type="NCBIfam" id="TIGR02937">
    <property type="entry name" value="sigma70-ECF"/>
    <property type="match status" value="1"/>
</dbReference>
<dbReference type="InterPro" id="IPR013249">
    <property type="entry name" value="RNA_pol_sigma70_r4_t2"/>
</dbReference>
<dbReference type="AlphaFoldDB" id="L0G588"/>
<dbReference type="HOGENOM" id="CLU_047691_4_3_10"/>
<accession>L0G588</accession>
<dbReference type="GO" id="GO:0016987">
    <property type="term" value="F:sigma factor activity"/>
    <property type="evidence" value="ECO:0007669"/>
    <property type="project" value="UniProtKB-KW"/>
</dbReference>
<comment type="similarity">
    <text evidence="1">Belongs to the sigma-70 factor family. ECF subfamily.</text>
</comment>
<evidence type="ECO:0000259" key="5">
    <source>
        <dbReference type="Pfam" id="PF04542"/>
    </source>
</evidence>
<evidence type="ECO:0000256" key="2">
    <source>
        <dbReference type="ARBA" id="ARBA00023015"/>
    </source>
</evidence>
<dbReference type="InterPro" id="IPR036388">
    <property type="entry name" value="WH-like_DNA-bd_sf"/>
</dbReference>
<reference evidence="8" key="1">
    <citation type="submission" date="2012-02" db="EMBL/GenBank/DDBJ databases">
        <title>The complete genome of Echinicola vietnamensis DSM 17526.</title>
        <authorList>
            <person name="Lucas S."/>
            <person name="Copeland A."/>
            <person name="Lapidus A."/>
            <person name="Glavina del Rio T."/>
            <person name="Dalin E."/>
            <person name="Tice H."/>
            <person name="Bruce D."/>
            <person name="Goodwin L."/>
            <person name="Pitluck S."/>
            <person name="Peters L."/>
            <person name="Ovchinnikova G."/>
            <person name="Teshima H."/>
            <person name="Kyrpides N."/>
            <person name="Mavromatis K."/>
            <person name="Ivanova N."/>
            <person name="Brettin T."/>
            <person name="Detter J.C."/>
            <person name="Han C."/>
            <person name="Larimer F."/>
            <person name="Land M."/>
            <person name="Hauser L."/>
            <person name="Markowitz V."/>
            <person name="Cheng J.-F."/>
            <person name="Hugenholtz P."/>
            <person name="Woyke T."/>
            <person name="Wu D."/>
            <person name="Brambilla E."/>
            <person name="Klenk H.-P."/>
            <person name="Eisen J.A."/>
        </authorList>
    </citation>
    <scope>NUCLEOTIDE SEQUENCE [LARGE SCALE GENOMIC DNA]</scope>
    <source>
        <strain evidence="8">DSM 17526 / LMG 23754 / KMM 6221</strain>
    </source>
</reference>
<evidence type="ECO:0000256" key="4">
    <source>
        <dbReference type="ARBA" id="ARBA00023163"/>
    </source>
</evidence>
<dbReference type="PROSITE" id="PS00018">
    <property type="entry name" value="EF_HAND_1"/>
    <property type="match status" value="1"/>
</dbReference>
<feature type="domain" description="RNA polymerase sigma-70 region 2" evidence="5">
    <location>
        <begin position="26"/>
        <end position="88"/>
    </location>
</feature>
<keyword evidence="8" id="KW-1185">Reference proteome</keyword>
<dbReference type="SUPFAM" id="SSF88659">
    <property type="entry name" value="Sigma3 and sigma4 domains of RNA polymerase sigma factors"/>
    <property type="match status" value="1"/>
</dbReference>
<dbReference type="STRING" id="926556.Echvi_4534"/>
<gene>
    <name evidence="7" type="ordered locus">Echvi_4534</name>
</gene>
<dbReference type="GO" id="GO:0006352">
    <property type="term" value="P:DNA-templated transcription initiation"/>
    <property type="evidence" value="ECO:0007669"/>
    <property type="project" value="InterPro"/>
</dbReference>
<dbReference type="PANTHER" id="PTHR43133">
    <property type="entry name" value="RNA POLYMERASE ECF-TYPE SIGMA FACTO"/>
    <property type="match status" value="1"/>
</dbReference>
<dbReference type="eggNOG" id="COG1595">
    <property type="taxonomic scope" value="Bacteria"/>
</dbReference>
<dbReference type="SUPFAM" id="SSF88946">
    <property type="entry name" value="Sigma2 domain of RNA polymerase sigma factors"/>
    <property type="match status" value="1"/>
</dbReference>
<dbReference type="InterPro" id="IPR007627">
    <property type="entry name" value="RNA_pol_sigma70_r2"/>
</dbReference>
<dbReference type="PANTHER" id="PTHR43133:SF46">
    <property type="entry name" value="RNA POLYMERASE SIGMA-70 FACTOR ECF SUBFAMILY"/>
    <property type="match status" value="1"/>
</dbReference>
<dbReference type="GO" id="GO:0003677">
    <property type="term" value="F:DNA binding"/>
    <property type="evidence" value="ECO:0007669"/>
    <property type="project" value="InterPro"/>
</dbReference>
<organism evidence="7 8">
    <name type="scientific">Echinicola vietnamensis (strain DSM 17526 / LMG 23754 / KMM 6221)</name>
    <dbReference type="NCBI Taxonomy" id="926556"/>
    <lineage>
        <taxon>Bacteria</taxon>
        <taxon>Pseudomonadati</taxon>
        <taxon>Bacteroidota</taxon>
        <taxon>Cytophagia</taxon>
        <taxon>Cytophagales</taxon>
        <taxon>Cyclobacteriaceae</taxon>
        <taxon>Echinicola</taxon>
    </lineage>
</organism>
<dbReference type="InterPro" id="IPR018247">
    <property type="entry name" value="EF_Hand_1_Ca_BS"/>
</dbReference>
<dbReference type="InterPro" id="IPR013324">
    <property type="entry name" value="RNA_pol_sigma_r3/r4-like"/>
</dbReference>
<proteinExistence type="inferred from homology"/>
<evidence type="ECO:0000259" key="6">
    <source>
        <dbReference type="Pfam" id="PF08281"/>
    </source>
</evidence>
<keyword evidence="4" id="KW-0804">Transcription</keyword>
<protein>
    <submittedName>
        <fullName evidence="7">RNA polymerase sigma-70 factor, expansion family 1</fullName>
    </submittedName>
</protein>
<evidence type="ECO:0000313" key="7">
    <source>
        <dbReference type="EMBL" id="AGA80707.1"/>
    </source>
</evidence>
<dbReference type="Gene3D" id="1.10.10.10">
    <property type="entry name" value="Winged helix-like DNA-binding domain superfamily/Winged helix DNA-binding domain"/>
    <property type="match status" value="1"/>
</dbReference>
<dbReference type="InterPro" id="IPR014284">
    <property type="entry name" value="RNA_pol_sigma-70_dom"/>
</dbReference>
<dbReference type="Pfam" id="PF08281">
    <property type="entry name" value="Sigma70_r4_2"/>
    <property type="match status" value="1"/>
</dbReference>
<keyword evidence="2" id="KW-0805">Transcription regulation</keyword>